<reference evidence="1" key="1">
    <citation type="submission" date="2022-07" db="EMBL/GenBank/DDBJ databases">
        <title>Genome Sequence of Phlebia brevispora.</title>
        <authorList>
            <person name="Buettner E."/>
        </authorList>
    </citation>
    <scope>NUCLEOTIDE SEQUENCE</scope>
    <source>
        <strain evidence="1">MPL23</strain>
    </source>
</reference>
<proteinExistence type="predicted"/>
<evidence type="ECO:0000313" key="1">
    <source>
        <dbReference type="EMBL" id="KAJ3555110.1"/>
    </source>
</evidence>
<name>A0ACC1T7L2_9APHY</name>
<dbReference type="EMBL" id="JANHOG010000364">
    <property type="protein sequence ID" value="KAJ3555110.1"/>
    <property type="molecule type" value="Genomic_DNA"/>
</dbReference>
<accession>A0ACC1T7L2</accession>
<keyword evidence="2" id="KW-1185">Reference proteome</keyword>
<gene>
    <name evidence="1" type="ORF">NM688_g2757</name>
</gene>
<dbReference type="Proteomes" id="UP001148662">
    <property type="component" value="Unassembled WGS sequence"/>
</dbReference>
<evidence type="ECO:0000313" key="2">
    <source>
        <dbReference type="Proteomes" id="UP001148662"/>
    </source>
</evidence>
<protein>
    <submittedName>
        <fullName evidence="1">Uncharacterized protein</fullName>
    </submittedName>
</protein>
<organism evidence="1 2">
    <name type="scientific">Phlebia brevispora</name>
    <dbReference type="NCBI Taxonomy" id="194682"/>
    <lineage>
        <taxon>Eukaryota</taxon>
        <taxon>Fungi</taxon>
        <taxon>Dikarya</taxon>
        <taxon>Basidiomycota</taxon>
        <taxon>Agaricomycotina</taxon>
        <taxon>Agaricomycetes</taxon>
        <taxon>Polyporales</taxon>
        <taxon>Meruliaceae</taxon>
        <taxon>Phlebia</taxon>
    </lineage>
</organism>
<sequence length="235" mass="25326">MVFDAVLLLGKTECGAATPEEEMRLRMLTPAVKAFAADKACAAMEECMAALGGQGYMEENGFGVNIRDCLVEKIWEGTVVVLALDTVRAASKPGVLQAWSTWAKGIMASCPFALQRQVESSLLDLQAAIQAVENAYQAPMPPLLPRPALILFSYVTSALCLLEHASWAHRTGEPTAETDTDVLKRWIEESGFRSAVDDVARVARTPLSPRAEQDAAIVYGSSPVAHSAPTTYARL</sequence>
<comment type="caution">
    <text evidence="1">The sequence shown here is derived from an EMBL/GenBank/DDBJ whole genome shotgun (WGS) entry which is preliminary data.</text>
</comment>